<feature type="region of interest" description="Disordered" evidence="1">
    <location>
        <begin position="1"/>
        <end position="106"/>
    </location>
</feature>
<dbReference type="AlphaFoldDB" id="A0A6J4I9V4"/>
<evidence type="ECO:0000313" key="2">
    <source>
        <dbReference type="EMBL" id="CAA9244407.1"/>
    </source>
</evidence>
<dbReference type="EMBL" id="CADCTB010000116">
    <property type="protein sequence ID" value="CAA9244407.1"/>
    <property type="molecule type" value="Genomic_DNA"/>
</dbReference>
<proteinExistence type="predicted"/>
<organism evidence="2">
    <name type="scientific">uncultured Acidimicrobiales bacterium</name>
    <dbReference type="NCBI Taxonomy" id="310071"/>
    <lineage>
        <taxon>Bacteria</taxon>
        <taxon>Bacillati</taxon>
        <taxon>Actinomycetota</taxon>
        <taxon>Acidimicrobiia</taxon>
        <taxon>Acidimicrobiales</taxon>
        <taxon>environmental samples</taxon>
    </lineage>
</organism>
<gene>
    <name evidence="2" type="ORF">AVDCRST_MAG10-1858</name>
</gene>
<accession>A0A6J4I9V4</accession>
<name>A0A6J4I9V4_9ACTN</name>
<feature type="non-terminal residue" evidence="2">
    <location>
        <position position="1"/>
    </location>
</feature>
<protein>
    <submittedName>
        <fullName evidence="2">Uncharacterized protein</fullName>
    </submittedName>
</protein>
<feature type="compositionally biased region" description="Basic residues" evidence="1">
    <location>
        <begin position="23"/>
        <end position="56"/>
    </location>
</feature>
<reference evidence="2" key="1">
    <citation type="submission" date="2020-02" db="EMBL/GenBank/DDBJ databases">
        <authorList>
            <person name="Meier V. D."/>
        </authorList>
    </citation>
    <scope>NUCLEOTIDE SEQUENCE</scope>
    <source>
        <strain evidence="2">AVDCRST_MAG10</strain>
    </source>
</reference>
<feature type="non-terminal residue" evidence="2">
    <location>
        <position position="149"/>
    </location>
</feature>
<evidence type="ECO:0000256" key="1">
    <source>
        <dbReference type="SAM" id="MobiDB-lite"/>
    </source>
</evidence>
<sequence length="149" mass="16493">DRSGGDPGLGVQHPGGRLADPRRARRPGPGRPRGRRPRRPRAGGLRRLRGGGRRRGRAPDRPGTGAGRRGVHVPAARRAPGDRRAREGHRRPCGVDPFGSHGRRRGVPHRLVAGRRGCRGRQGHRRVGRTGLCRQSLHRRCGPRARRWL</sequence>